<dbReference type="AlphaFoldDB" id="A0A5B7FAJ4"/>
<reference evidence="1 2" key="1">
    <citation type="submission" date="2019-05" db="EMBL/GenBank/DDBJ databases">
        <title>Another draft genome of Portunus trituberculatus and its Hox gene families provides insights of decapod evolution.</title>
        <authorList>
            <person name="Jeong J.-H."/>
            <person name="Song I."/>
            <person name="Kim S."/>
            <person name="Choi T."/>
            <person name="Kim D."/>
            <person name="Ryu S."/>
            <person name="Kim W."/>
        </authorList>
    </citation>
    <scope>NUCLEOTIDE SEQUENCE [LARGE SCALE GENOMIC DNA]</scope>
    <source>
        <tissue evidence="1">Muscle</tissue>
    </source>
</reference>
<dbReference type="Proteomes" id="UP000324222">
    <property type="component" value="Unassembled WGS sequence"/>
</dbReference>
<sequence length="62" mass="6870">MDRWTGGEVEQRLTSRREDQWDSWSGECEEGGVCEGSAAMLDCCSEANTVTALLAMIQHQCT</sequence>
<evidence type="ECO:0000313" key="2">
    <source>
        <dbReference type="Proteomes" id="UP000324222"/>
    </source>
</evidence>
<comment type="caution">
    <text evidence="1">The sequence shown here is derived from an EMBL/GenBank/DDBJ whole genome shotgun (WGS) entry which is preliminary data.</text>
</comment>
<accession>A0A5B7FAJ4</accession>
<keyword evidence="2" id="KW-1185">Reference proteome</keyword>
<proteinExistence type="predicted"/>
<evidence type="ECO:0000313" key="1">
    <source>
        <dbReference type="EMBL" id="MPC42525.1"/>
    </source>
</evidence>
<name>A0A5B7FAJ4_PORTR</name>
<dbReference type="EMBL" id="VSRR010005470">
    <property type="protein sequence ID" value="MPC42525.1"/>
    <property type="molecule type" value="Genomic_DNA"/>
</dbReference>
<organism evidence="1 2">
    <name type="scientific">Portunus trituberculatus</name>
    <name type="common">Swimming crab</name>
    <name type="synonym">Neptunus trituberculatus</name>
    <dbReference type="NCBI Taxonomy" id="210409"/>
    <lineage>
        <taxon>Eukaryota</taxon>
        <taxon>Metazoa</taxon>
        <taxon>Ecdysozoa</taxon>
        <taxon>Arthropoda</taxon>
        <taxon>Crustacea</taxon>
        <taxon>Multicrustacea</taxon>
        <taxon>Malacostraca</taxon>
        <taxon>Eumalacostraca</taxon>
        <taxon>Eucarida</taxon>
        <taxon>Decapoda</taxon>
        <taxon>Pleocyemata</taxon>
        <taxon>Brachyura</taxon>
        <taxon>Eubrachyura</taxon>
        <taxon>Portunoidea</taxon>
        <taxon>Portunidae</taxon>
        <taxon>Portuninae</taxon>
        <taxon>Portunus</taxon>
    </lineage>
</organism>
<protein>
    <submittedName>
        <fullName evidence="1">Uncharacterized protein</fullName>
    </submittedName>
</protein>
<gene>
    <name evidence="1" type="ORF">E2C01_036147</name>
</gene>